<feature type="binding site" evidence="8">
    <location>
        <position position="406"/>
    </location>
    <ligand>
        <name>[4Fe-4S] cluster</name>
        <dbReference type="ChEBI" id="CHEBI:49883"/>
        <label>2</label>
    </ligand>
</feature>
<dbReference type="InterPro" id="IPR017900">
    <property type="entry name" value="4Fe4S_Fe_S_CS"/>
</dbReference>
<dbReference type="InterPro" id="IPR017896">
    <property type="entry name" value="4Fe4S_Fe-S-bd"/>
</dbReference>
<dbReference type="SUPFAM" id="SSF142019">
    <property type="entry name" value="Nqo1 FMN-binding domain-like"/>
    <property type="match status" value="1"/>
</dbReference>
<accession>G9WLE7</accession>
<evidence type="ECO:0000256" key="1">
    <source>
        <dbReference type="ARBA" id="ARBA00022448"/>
    </source>
</evidence>
<dbReference type="Proteomes" id="UP000018461">
    <property type="component" value="Unassembled WGS sequence"/>
</dbReference>
<feature type="domain" description="4Fe-4S ferredoxin-type" evidence="10">
    <location>
        <begin position="397"/>
        <end position="427"/>
    </location>
</feature>
<dbReference type="PATRIC" id="fig|796943.3.peg.535"/>
<evidence type="ECO:0000256" key="4">
    <source>
        <dbReference type="ARBA" id="ARBA00022737"/>
    </source>
</evidence>
<keyword evidence="12" id="KW-1185">Reference proteome</keyword>
<dbReference type="GO" id="GO:0051539">
    <property type="term" value="F:4 iron, 4 sulfur cluster binding"/>
    <property type="evidence" value="ECO:0007669"/>
    <property type="project" value="UniProtKB-KW"/>
</dbReference>
<keyword evidence="8" id="KW-0472">Membrane</keyword>
<dbReference type="Gene3D" id="3.30.70.20">
    <property type="match status" value="1"/>
</dbReference>
<dbReference type="NCBIfam" id="NF003454">
    <property type="entry name" value="PRK05035.1"/>
    <property type="match status" value="1"/>
</dbReference>
<evidence type="ECO:0000256" key="2">
    <source>
        <dbReference type="ARBA" id="ARBA00022485"/>
    </source>
</evidence>
<evidence type="ECO:0000256" key="7">
    <source>
        <dbReference type="ARBA" id="ARBA00023014"/>
    </source>
</evidence>
<comment type="subunit">
    <text evidence="8">The complex is composed of six subunits: RnfA, RnfB, RnfC, RnfD, RnfE and RnfG.</text>
</comment>
<reference evidence="11" key="2">
    <citation type="submission" date="2013-03" db="EMBL/GenBank/DDBJ databases">
        <title>The Genome Sequence of Oribacterium sp. ACB1.</title>
        <authorList>
            <consortium name="The Broad Institute Genomics Platform"/>
            <consortium name="The Broad Institute Genome Sequencing Center for Infectious Disease"/>
            <person name="Earl A."/>
            <person name="Ward D."/>
            <person name="Feldgarden M."/>
            <person name="Gevers D."/>
            <person name="Sizova M."/>
            <person name="Hazen A."/>
            <person name="Epstein S."/>
            <person name="Walker B."/>
            <person name="Young S."/>
            <person name="Zeng Q."/>
            <person name="Gargeya S."/>
            <person name="Fitzgerald M."/>
            <person name="Haas B."/>
            <person name="Abouelleil A."/>
            <person name="Allen A.W."/>
            <person name="Alvarado L."/>
            <person name="Arachchi H.M."/>
            <person name="Berlin A.M."/>
            <person name="Chapman S.B."/>
            <person name="Gainer-Dewar J."/>
            <person name="Goldberg J."/>
            <person name="Griggs A."/>
            <person name="Gujja S."/>
            <person name="Hansen M."/>
            <person name="Howarth C."/>
            <person name="Imamovic A."/>
            <person name="Ireland A."/>
            <person name="Larimer J."/>
            <person name="McCowan C."/>
            <person name="Murphy C."/>
            <person name="Pearson M."/>
            <person name="Poon T.W."/>
            <person name="Priest M."/>
            <person name="Roberts A."/>
            <person name="Saif S."/>
            <person name="Shea T."/>
            <person name="Sisk P."/>
            <person name="Sykes S."/>
            <person name="Wortman J."/>
            <person name="Nusbaum C."/>
            <person name="Birren B."/>
        </authorList>
    </citation>
    <scope>NUCLEOTIDE SEQUENCE [LARGE SCALE GENOMIC DNA]</scope>
    <source>
        <strain evidence="11">ACB1</strain>
    </source>
</reference>
<dbReference type="GO" id="GO:0022900">
    <property type="term" value="P:electron transport chain"/>
    <property type="evidence" value="ECO:0007669"/>
    <property type="project" value="UniProtKB-UniRule"/>
</dbReference>
<comment type="function">
    <text evidence="8">Part of a membrane-bound complex that couples electron transfer with translocation of ions across the membrane.</text>
</comment>
<evidence type="ECO:0000256" key="9">
    <source>
        <dbReference type="SAM" id="MobiDB-lite"/>
    </source>
</evidence>
<evidence type="ECO:0000256" key="5">
    <source>
        <dbReference type="ARBA" id="ARBA00022982"/>
    </source>
</evidence>
<keyword evidence="5 8" id="KW-0249">Electron transport</keyword>
<dbReference type="Pfam" id="PF01512">
    <property type="entry name" value="Complex1_51K"/>
    <property type="match status" value="1"/>
</dbReference>
<dbReference type="Gene3D" id="3.10.20.600">
    <property type="match status" value="1"/>
</dbReference>
<protein>
    <recommendedName>
        <fullName evidence="8">Ion-translocating oxidoreductase complex subunit C</fullName>
        <ecNumber evidence="8">7.-.-.-</ecNumber>
    </recommendedName>
    <alternativeName>
        <fullName evidence="8">Rnf electron transport complex subunit C</fullName>
    </alternativeName>
</protein>
<evidence type="ECO:0000259" key="10">
    <source>
        <dbReference type="PROSITE" id="PS51379"/>
    </source>
</evidence>
<feature type="region of interest" description="Disordered" evidence="9">
    <location>
        <begin position="437"/>
        <end position="467"/>
    </location>
</feature>
<dbReference type="InterPro" id="IPR010208">
    <property type="entry name" value="Ion_transpt_RnfC/RsxC"/>
</dbReference>
<reference evidence="11" key="1">
    <citation type="submission" date="2011-08" db="EMBL/GenBank/DDBJ databases">
        <authorList>
            <consortium name="The Broad Institute Genome Sequencing Platform"/>
            <person name="Earl A."/>
            <person name="Ward D."/>
            <person name="Feldgarden M."/>
            <person name="Gevers D."/>
            <person name="Sizova M."/>
            <person name="Hazen A."/>
            <person name="Epstein S."/>
            <person name="Young S.K."/>
            <person name="Zeng Q."/>
            <person name="Gargeya S."/>
            <person name="Fitzgerald M."/>
            <person name="Haas B."/>
            <person name="Abouelleil A."/>
            <person name="Alvarado L."/>
            <person name="Arachchi H.M."/>
            <person name="Berlin A."/>
            <person name="Brown A."/>
            <person name="Chapman S.B."/>
            <person name="Chen Z."/>
            <person name="Dunbar C."/>
            <person name="Freedman E."/>
            <person name="Gearin G."/>
            <person name="Gellesch M."/>
            <person name="Goldberg J."/>
            <person name="Griggs A."/>
            <person name="Gujja S."/>
            <person name="Heiman D."/>
            <person name="Howarth C."/>
            <person name="Larson L."/>
            <person name="Lui A."/>
            <person name="MacDonald P.J.P."/>
            <person name="Montmayeur A."/>
            <person name="Murphy C."/>
            <person name="Neiman D."/>
            <person name="Pearson M."/>
            <person name="Priest M."/>
            <person name="Roberts A."/>
            <person name="Saif S."/>
            <person name="Shea T."/>
            <person name="Shenoy N."/>
            <person name="Sisk P."/>
            <person name="Stolte C."/>
            <person name="Sykes S."/>
            <person name="Wortman J."/>
            <person name="Nusbaum C."/>
            <person name="Birren B."/>
        </authorList>
    </citation>
    <scope>NUCLEOTIDE SEQUENCE</scope>
    <source>
        <strain evidence="11">ACB1</strain>
    </source>
</reference>
<dbReference type="Gene3D" id="3.40.50.11540">
    <property type="entry name" value="NADH-ubiquinone oxidoreductase 51kDa subunit"/>
    <property type="match status" value="1"/>
</dbReference>
<dbReference type="HOGENOM" id="CLU_010808_6_0_9"/>
<evidence type="ECO:0000313" key="11">
    <source>
        <dbReference type="EMBL" id="EHL12602.1"/>
    </source>
</evidence>
<dbReference type="Pfam" id="PF13375">
    <property type="entry name" value="RnfC_N"/>
    <property type="match status" value="1"/>
</dbReference>
<keyword evidence="3 8" id="KW-0479">Metal-binding</keyword>
<dbReference type="GO" id="GO:0046872">
    <property type="term" value="F:metal ion binding"/>
    <property type="evidence" value="ECO:0007669"/>
    <property type="project" value="UniProtKB-KW"/>
</dbReference>
<feature type="binding site" evidence="8">
    <location>
        <position position="373"/>
    </location>
    <ligand>
        <name>[4Fe-4S] cluster</name>
        <dbReference type="ChEBI" id="CHEBI:49883"/>
        <label>1</label>
    </ligand>
</feature>
<feature type="binding site" evidence="8">
    <location>
        <position position="409"/>
    </location>
    <ligand>
        <name>[4Fe-4S] cluster</name>
        <dbReference type="ChEBI" id="CHEBI:49883"/>
        <label>2</label>
    </ligand>
</feature>
<comment type="similarity">
    <text evidence="8">Belongs to the 4Fe4S bacterial-type ferredoxin family. RnfC subfamily.</text>
</comment>
<evidence type="ECO:0000256" key="8">
    <source>
        <dbReference type="HAMAP-Rule" id="MF_00461"/>
    </source>
</evidence>
<feature type="binding site" evidence="8">
    <location>
        <position position="377"/>
    </location>
    <ligand>
        <name>[4Fe-4S] cluster</name>
        <dbReference type="ChEBI" id="CHEBI:49883"/>
        <label>2</label>
    </ligand>
</feature>
<comment type="subcellular location">
    <subcellularLocation>
        <location evidence="8">Cell membrane</location>
        <topology evidence="8">Peripheral membrane protein</topology>
    </subcellularLocation>
</comment>
<dbReference type="PROSITE" id="PS51379">
    <property type="entry name" value="4FE4S_FER_2"/>
    <property type="match status" value="2"/>
</dbReference>
<evidence type="ECO:0000313" key="12">
    <source>
        <dbReference type="Proteomes" id="UP000018461"/>
    </source>
</evidence>
<dbReference type="InterPro" id="IPR037225">
    <property type="entry name" value="Nuo51_FMN-bd_sf"/>
</dbReference>
<dbReference type="Pfam" id="PF10531">
    <property type="entry name" value="SLBB"/>
    <property type="match status" value="1"/>
</dbReference>
<dbReference type="GO" id="GO:0005886">
    <property type="term" value="C:plasma membrane"/>
    <property type="evidence" value="ECO:0007669"/>
    <property type="project" value="UniProtKB-SubCell"/>
</dbReference>
<keyword evidence="7 8" id="KW-0411">Iron-sulfur</keyword>
<feature type="domain" description="4Fe-4S ferredoxin-type" evidence="10">
    <location>
        <begin position="357"/>
        <end position="387"/>
    </location>
</feature>
<dbReference type="RefSeq" id="WP_009534030.1">
    <property type="nucleotide sequence ID" value="NZ_KE148312.1"/>
</dbReference>
<gene>
    <name evidence="8" type="primary">rnfC</name>
    <name evidence="11" type="ORF">HMPREF9625_00156</name>
</gene>
<dbReference type="HAMAP" id="MF_00461">
    <property type="entry name" value="RsxC_RnfC"/>
    <property type="match status" value="1"/>
</dbReference>
<dbReference type="Pfam" id="PF13237">
    <property type="entry name" value="Fer4_10"/>
    <property type="match status" value="1"/>
</dbReference>
<keyword evidence="2 8" id="KW-0004">4Fe-4S</keyword>
<dbReference type="InterPro" id="IPR011538">
    <property type="entry name" value="Nuo51_FMN-bd"/>
</dbReference>
<dbReference type="AlphaFoldDB" id="G9WLE7"/>
<proteinExistence type="inferred from homology"/>
<dbReference type="NCBIfam" id="TIGR01945">
    <property type="entry name" value="rnfC"/>
    <property type="match status" value="1"/>
</dbReference>
<keyword evidence="1 8" id="KW-0813">Transport</keyword>
<dbReference type="STRING" id="796943.HMPREF9625_00156"/>
<keyword evidence="6 8" id="KW-0408">Iron</keyword>
<dbReference type="PANTHER" id="PTHR43034:SF2">
    <property type="entry name" value="ION-TRANSLOCATING OXIDOREDUCTASE COMPLEX SUBUNIT C"/>
    <property type="match status" value="1"/>
</dbReference>
<comment type="caution">
    <text evidence="11">The sequence shown here is derived from an EMBL/GenBank/DDBJ whole genome shotgun (WGS) entry which is preliminary data.</text>
</comment>
<dbReference type="InterPro" id="IPR019554">
    <property type="entry name" value="Soluble_ligand-bd"/>
</dbReference>
<comment type="cofactor">
    <cofactor evidence="8">
        <name>[4Fe-4S] cluster</name>
        <dbReference type="ChEBI" id="CHEBI:49883"/>
    </cofactor>
    <text evidence="8">Binds 2 [4Fe-4S] clusters per subunit.</text>
</comment>
<organism evidence="11 12">
    <name type="scientific">Oribacterium parvum ACB1</name>
    <dbReference type="NCBI Taxonomy" id="796943"/>
    <lineage>
        <taxon>Bacteria</taxon>
        <taxon>Bacillati</taxon>
        <taxon>Bacillota</taxon>
        <taxon>Clostridia</taxon>
        <taxon>Lachnospirales</taxon>
        <taxon>Lachnospiraceae</taxon>
        <taxon>Oribacterium</taxon>
    </lineage>
</organism>
<keyword evidence="8" id="KW-1278">Translocase</keyword>
<dbReference type="PROSITE" id="PS00198">
    <property type="entry name" value="4FE4S_FER_1"/>
    <property type="match status" value="2"/>
</dbReference>
<dbReference type="InterPro" id="IPR026902">
    <property type="entry name" value="RnfC_N"/>
</dbReference>
<feature type="binding site" evidence="8">
    <location>
        <position position="370"/>
    </location>
    <ligand>
        <name>[4Fe-4S] cluster</name>
        <dbReference type="ChEBI" id="CHEBI:49883"/>
        <label>1</label>
    </ligand>
</feature>
<keyword evidence="4 8" id="KW-0677">Repeat</keyword>
<dbReference type="PANTHER" id="PTHR43034">
    <property type="entry name" value="ION-TRANSLOCATING OXIDOREDUCTASE COMPLEX SUBUNIT C"/>
    <property type="match status" value="1"/>
</dbReference>
<evidence type="ECO:0000256" key="3">
    <source>
        <dbReference type="ARBA" id="ARBA00022723"/>
    </source>
</evidence>
<name>G9WLE7_9FIRM</name>
<feature type="binding site" evidence="8">
    <location>
        <position position="412"/>
    </location>
    <ligand>
        <name>[4Fe-4S] cluster</name>
        <dbReference type="ChEBI" id="CHEBI:49883"/>
        <label>2</label>
    </ligand>
</feature>
<sequence length="467" mass="50725">MGVSTFKGGVHPYDGKELAMDKAIVDLRPEGLMVYPLSQHIGAPATPLVQKGDRVLMGQKIAEATGFISAPVISSVSGTVKSIEKRLTVGGSMVESVVVENDQEYETIPGFGEKRDYTKLSKEEIVQIVKDAGIVGLGGAGFPTSVKLCPKNPDKIDYFLANAVECEPYLTSDYRDMLETPEKLIGGLKVVLSLFPNAKGKICIEDNKPEAIRILTEMTKDEANIEVVSLKTRYPQGGERQLIYAVTGRKINFSILPADKGVLVNNTDTLIAIYEAVCESKPLVRRILTVTGDAVAHPGNFRVPLGTNYQQLVDAAGGFTEEPEKIISGGPMMGMSLFKLDVPVTKNSSSILAFKEDQVSKEPVTPCINCGRCAVACPTNLMPVMMMKAVLQKDINRFTALYGTECIECGCCAYVCPAKRPLTQGFKEMKRRIKSEMARKAAAEKKAAEEKKVAEEKKAAEEKKGEA</sequence>
<feature type="binding site" evidence="8">
    <location>
        <position position="416"/>
    </location>
    <ligand>
        <name>[4Fe-4S] cluster</name>
        <dbReference type="ChEBI" id="CHEBI:49883"/>
        <label>1</label>
    </ligand>
</feature>
<dbReference type="GO" id="GO:0009055">
    <property type="term" value="F:electron transfer activity"/>
    <property type="evidence" value="ECO:0007669"/>
    <property type="project" value="InterPro"/>
</dbReference>
<feature type="binding site" evidence="8">
    <location>
        <position position="367"/>
    </location>
    <ligand>
        <name>[4Fe-4S] cluster</name>
        <dbReference type="ChEBI" id="CHEBI:49883"/>
        <label>1</label>
    </ligand>
</feature>
<dbReference type="EMBL" id="AFZC02000003">
    <property type="protein sequence ID" value="EHL12602.1"/>
    <property type="molecule type" value="Genomic_DNA"/>
</dbReference>
<dbReference type="SUPFAM" id="SSF46548">
    <property type="entry name" value="alpha-helical ferredoxin"/>
    <property type="match status" value="1"/>
</dbReference>
<keyword evidence="8" id="KW-1003">Cell membrane</keyword>
<evidence type="ECO:0000256" key="6">
    <source>
        <dbReference type="ARBA" id="ARBA00023004"/>
    </source>
</evidence>
<dbReference type="EC" id="7.-.-.-" evidence="8"/>